<evidence type="ECO:0000313" key="1">
    <source>
        <dbReference type="EMBL" id="WNR45102.1"/>
    </source>
</evidence>
<gene>
    <name evidence="1" type="ORF">MJB10_02830</name>
</gene>
<evidence type="ECO:0000313" key="2">
    <source>
        <dbReference type="Proteomes" id="UP001304650"/>
    </source>
</evidence>
<proteinExistence type="predicted"/>
<name>A0AA96LPU1_9BACL</name>
<dbReference type="Proteomes" id="UP001304650">
    <property type="component" value="Chromosome"/>
</dbReference>
<keyword evidence="2" id="KW-1185">Reference proteome</keyword>
<dbReference type="RefSeq" id="WP_314801567.1">
    <property type="nucleotide sequence ID" value="NZ_CP130319.1"/>
</dbReference>
<reference evidence="1" key="1">
    <citation type="submission" date="2022-02" db="EMBL/GenBank/DDBJ databases">
        <title>Paenibacillus sp. MBLB1832 Whole Genome Shotgun Sequencing.</title>
        <authorList>
            <person name="Hwang C.Y."/>
            <person name="Cho E.-S."/>
            <person name="Seo M.-J."/>
        </authorList>
    </citation>
    <scope>NUCLEOTIDE SEQUENCE</scope>
    <source>
        <strain evidence="1">MBLB1832</strain>
    </source>
</reference>
<sequence length="226" mass="27118">MPNFALRDKFYELIEEWPLAKNVIYRLLEEGNLLLFGGSVRNYYENGFRTMPRDFDIVVCSDNDELDKYFYNIPYKKNRYGGYKIDHYSVNFDIWSLNSTWAFKTKKISNPNIENLTKTVFLNYDSVVYDLTTGRLYDEDYRLAKEKNKLDIVLQDNPFPELNVLRTFVFKTKHNMEYSERLRSYLVNWKEQNVKNALDLLTSIQLKHYGTEYLNKDQLIKELEII</sequence>
<evidence type="ECO:0008006" key="3">
    <source>
        <dbReference type="Google" id="ProtNLM"/>
    </source>
</evidence>
<dbReference type="EMBL" id="CP130319">
    <property type="protein sequence ID" value="WNR45102.1"/>
    <property type="molecule type" value="Genomic_DNA"/>
</dbReference>
<organism evidence="1 2">
    <name type="scientific">Paenibacillus roseopurpureus</name>
    <dbReference type="NCBI Taxonomy" id="2918901"/>
    <lineage>
        <taxon>Bacteria</taxon>
        <taxon>Bacillati</taxon>
        <taxon>Bacillota</taxon>
        <taxon>Bacilli</taxon>
        <taxon>Bacillales</taxon>
        <taxon>Paenibacillaceae</taxon>
        <taxon>Paenibacillus</taxon>
    </lineage>
</organism>
<dbReference type="AlphaFoldDB" id="A0AA96LPU1"/>
<protein>
    <recommendedName>
        <fullName evidence="3">Poly A polymerase head domain-containing protein</fullName>
    </recommendedName>
</protein>
<accession>A0AA96LPU1</accession>
<dbReference type="KEGG" id="proo:MJB10_02830"/>